<comment type="catalytic activity">
    <reaction evidence="1">
        <text>Thiol-dependent hydrolysis of ester, thioester, amide, peptide and isopeptide bonds formed by the C-terminal Gly of ubiquitin (a 76-residue protein attached to proteins as an intracellular targeting signal).</text>
        <dbReference type="EC" id="3.4.19.12"/>
    </reaction>
</comment>
<evidence type="ECO:0000256" key="1">
    <source>
        <dbReference type="ARBA" id="ARBA00000707"/>
    </source>
</evidence>
<name>A0A4U8UZP3_STECR</name>
<evidence type="ECO:0000256" key="3">
    <source>
        <dbReference type="ARBA" id="ARBA00012759"/>
    </source>
</evidence>
<organism evidence="10 11">
    <name type="scientific">Steinernema carpocapsae</name>
    <name type="common">Entomopathogenic nematode</name>
    <dbReference type="NCBI Taxonomy" id="34508"/>
    <lineage>
        <taxon>Eukaryota</taxon>
        <taxon>Metazoa</taxon>
        <taxon>Ecdysozoa</taxon>
        <taxon>Nematoda</taxon>
        <taxon>Chromadorea</taxon>
        <taxon>Rhabditida</taxon>
        <taxon>Tylenchina</taxon>
        <taxon>Panagrolaimomorpha</taxon>
        <taxon>Strongyloidoidea</taxon>
        <taxon>Steinernematidae</taxon>
        <taxon>Steinernema</taxon>
    </lineage>
</organism>
<reference evidence="10 11" key="1">
    <citation type="journal article" date="2015" name="Genome Biol.">
        <title>Comparative genomics of Steinernema reveals deeply conserved gene regulatory networks.</title>
        <authorList>
            <person name="Dillman A.R."/>
            <person name="Macchietto M."/>
            <person name="Porter C.F."/>
            <person name="Rogers A."/>
            <person name="Williams B."/>
            <person name="Antoshechkin I."/>
            <person name="Lee M.M."/>
            <person name="Goodwin Z."/>
            <person name="Lu X."/>
            <person name="Lewis E.E."/>
            <person name="Goodrich-Blair H."/>
            <person name="Stock S.P."/>
            <person name="Adams B.J."/>
            <person name="Sternberg P.W."/>
            <person name="Mortazavi A."/>
        </authorList>
    </citation>
    <scope>NUCLEOTIDE SEQUENCE [LARGE SCALE GENOMIC DNA]</scope>
    <source>
        <strain evidence="10 11">ALL</strain>
    </source>
</reference>
<dbReference type="EMBL" id="CM016762">
    <property type="protein sequence ID" value="TMS39031.1"/>
    <property type="molecule type" value="Genomic_DNA"/>
</dbReference>
<dbReference type="Proteomes" id="UP000298663">
    <property type="component" value="Chromosome X"/>
</dbReference>
<feature type="compositionally biased region" description="Basic and acidic residues" evidence="8">
    <location>
        <begin position="333"/>
        <end position="354"/>
    </location>
</feature>
<dbReference type="Gene3D" id="3.90.70.80">
    <property type="match status" value="1"/>
</dbReference>
<evidence type="ECO:0000313" key="10">
    <source>
        <dbReference type="EMBL" id="TMS39031.1"/>
    </source>
</evidence>
<evidence type="ECO:0000256" key="7">
    <source>
        <dbReference type="ARBA" id="ARBA00033460"/>
    </source>
</evidence>
<evidence type="ECO:0000256" key="5">
    <source>
        <dbReference type="ARBA" id="ARBA00022786"/>
    </source>
</evidence>
<feature type="compositionally biased region" description="Acidic residues" evidence="8">
    <location>
        <begin position="91"/>
        <end position="108"/>
    </location>
</feature>
<keyword evidence="4" id="KW-0645">Protease</keyword>
<evidence type="ECO:0000259" key="9">
    <source>
        <dbReference type="PROSITE" id="PS50802"/>
    </source>
</evidence>
<keyword evidence="5" id="KW-0833">Ubl conjugation pathway</keyword>
<feature type="domain" description="OTU" evidence="9">
    <location>
        <begin position="132"/>
        <end position="259"/>
    </location>
</feature>
<dbReference type="CDD" id="cd22752">
    <property type="entry name" value="OTU_OTUD5-like"/>
    <property type="match status" value="1"/>
</dbReference>
<dbReference type="GO" id="GO:0016579">
    <property type="term" value="P:protein deubiquitination"/>
    <property type="evidence" value="ECO:0007669"/>
    <property type="project" value="TreeGrafter"/>
</dbReference>
<evidence type="ECO:0000256" key="4">
    <source>
        <dbReference type="ARBA" id="ARBA00022670"/>
    </source>
</evidence>
<evidence type="ECO:0000313" key="11">
    <source>
        <dbReference type="Proteomes" id="UP000298663"/>
    </source>
</evidence>
<dbReference type="PANTHER" id="PTHR12419">
    <property type="entry name" value="OTU DOMAIN CONTAINING PROTEIN"/>
    <property type="match status" value="1"/>
</dbReference>
<comment type="similarity">
    <text evidence="2">Belongs to the peptidase C85 family.</text>
</comment>
<proteinExistence type="inferred from homology"/>
<reference evidence="10 11" key="2">
    <citation type="journal article" date="2019" name="G3 (Bethesda)">
        <title>Hybrid Assembly of the Genome of the Entomopathogenic Nematode Steinernema carpocapsae Identifies the X-Chromosome.</title>
        <authorList>
            <person name="Serra L."/>
            <person name="Macchietto M."/>
            <person name="Macias-Munoz A."/>
            <person name="McGill C.J."/>
            <person name="Rodriguez I.M."/>
            <person name="Rodriguez B."/>
            <person name="Murad R."/>
            <person name="Mortazavi A."/>
        </authorList>
    </citation>
    <scope>NUCLEOTIDE SEQUENCE [LARGE SCALE GENOMIC DNA]</scope>
    <source>
        <strain evidence="10 11">ALL</strain>
    </source>
</reference>
<dbReference type="PROSITE" id="PS50802">
    <property type="entry name" value="OTU"/>
    <property type="match status" value="1"/>
</dbReference>
<dbReference type="InterPro" id="IPR050704">
    <property type="entry name" value="Peptidase_C85-like"/>
</dbReference>
<accession>A0A4U8UZP3</accession>
<feature type="compositionally biased region" description="Basic residues" evidence="8">
    <location>
        <begin position="1"/>
        <end position="10"/>
    </location>
</feature>
<dbReference type="AlphaFoldDB" id="A0A4U8UZP3"/>
<dbReference type="EC" id="3.4.19.12" evidence="3"/>
<dbReference type="SUPFAM" id="SSF54001">
    <property type="entry name" value="Cysteine proteinases"/>
    <property type="match status" value="1"/>
</dbReference>
<keyword evidence="11" id="KW-1185">Reference proteome</keyword>
<keyword evidence="6" id="KW-0378">Hydrolase</keyword>
<evidence type="ECO:0000256" key="8">
    <source>
        <dbReference type="SAM" id="MobiDB-lite"/>
    </source>
</evidence>
<evidence type="ECO:0000256" key="2">
    <source>
        <dbReference type="ARBA" id="ARBA00010407"/>
    </source>
</evidence>
<dbReference type="OrthoDB" id="409956at2759"/>
<evidence type="ECO:0000256" key="6">
    <source>
        <dbReference type="ARBA" id="ARBA00022801"/>
    </source>
</evidence>
<dbReference type="InterPro" id="IPR003323">
    <property type="entry name" value="OTU_dom"/>
</dbReference>
<dbReference type="GO" id="GO:0004843">
    <property type="term" value="F:cysteine-type deubiquitinase activity"/>
    <property type="evidence" value="ECO:0007669"/>
    <property type="project" value="UniProtKB-EC"/>
</dbReference>
<dbReference type="FunFam" id="3.90.70.80:FF:000018">
    <property type="entry name" value="OTU domain-containing protein 5-B"/>
    <property type="match status" value="1"/>
</dbReference>
<dbReference type="Pfam" id="PF02338">
    <property type="entry name" value="OTU"/>
    <property type="match status" value="1"/>
</dbReference>
<comment type="caution">
    <text evidence="10">The sequence shown here is derived from an EMBL/GenBank/DDBJ whole genome shotgun (WGS) entry which is preliminary data.</text>
</comment>
<sequence length="487" mass="54269">MTIAPKKKPSPKGERSTSRQSGPASPEHPGEQDSTHPSGHKIRTSKSEHAAAAALALRNKLARHGGCRLVHETPMQHKKAHPPPPPPPKEEEVEEEPEPTGYNSDDEYYGPAFKDDALEKVFEERMKRERGLDIVEMGGDGNCMFRAVAHQMYGDQDMHGEVRKLCMDYMDKNRSEFMSFLTEDIDSYIERKSRPDVHGNHLELQVLTEIFARPIEIYEYDTKPMKSFTPPNHRQVTNGNAPIRLSYHGRVHYNAVIDPYTATIGVGLGLPGMNPGEADRNLLDEVMRESESQQIEEAMLKDKLKMTDWENTDQEINQAVMRESVQQYINECETRAKKETTPKDGESEKSDSKNPELIPSTDVQGPSSSGRPTPPHGVKRGASSPNLPGCSRDDVWGMSKSRKIVGETSSSSLPNIDICQPGPSTSRAIQDEPKPGSSKCDSSNVGTGLYEELLRTHNFEKDVLAEVLAASTKEYLEFIQKTGDDES</sequence>
<gene>
    <name evidence="10" type="ORF">L596_005626</name>
</gene>
<feature type="compositionally biased region" description="Polar residues" evidence="8">
    <location>
        <begin position="361"/>
        <end position="371"/>
    </location>
</feature>
<dbReference type="GO" id="GO:0061578">
    <property type="term" value="F:K63-linked deubiquitinase activity"/>
    <property type="evidence" value="ECO:0007669"/>
    <property type="project" value="TreeGrafter"/>
</dbReference>
<dbReference type="InterPro" id="IPR038765">
    <property type="entry name" value="Papain-like_cys_pep_sf"/>
</dbReference>
<dbReference type="EMBL" id="AZBU02000001">
    <property type="protein sequence ID" value="TMS39031.1"/>
    <property type="molecule type" value="Genomic_DNA"/>
</dbReference>
<dbReference type="STRING" id="34508.A0A4U8UZP3"/>
<protein>
    <recommendedName>
        <fullName evidence="3">ubiquitinyl hydrolase 1</fullName>
        <ecNumber evidence="3">3.4.19.12</ecNumber>
    </recommendedName>
    <alternativeName>
        <fullName evidence="7">Deubiquitinating enzyme A</fullName>
    </alternativeName>
</protein>
<feature type="region of interest" description="Disordered" evidence="8">
    <location>
        <begin position="333"/>
        <end position="444"/>
    </location>
</feature>
<dbReference type="GO" id="GO:0006508">
    <property type="term" value="P:proteolysis"/>
    <property type="evidence" value="ECO:0007669"/>
    <property type="project" value="UniProtKB-KW"/>
</dbReference>
<dbReference type="PANTHER" id="PTHR12419:SF4">
    <property type="entry name" value="OTU DOMAIN-CONTAINING PROTEIN 5"/>
    <property type="match status" value="1"/>
</dbReference>
<feature type="region of interest" description="Disordered" evidence="8">
    <location>
        <begin position="1"/>
        <end position="110"/>
    </location>
</feature>